<evidence type="ECO:0000313" key="2">
    <source>
        <dbReference type="EMBL" id="ROU07408.1"/>
    </source>
</evidence>
<gene>
    <name evidence="2" type="ORF">D9T17_08860</name>
</gene>
<evidence type="ECO:0000313" key="3">
    <source>
        <dbReference type="Proteomes" id="UP000275910"/>
    </source>
</evidence>
<comment type="caution">
    <text evidence="2">The sequence shown here is derived from an EMBL/GenBank/DDBJ whole genome shotgun (WGS) entry which is preliminary data.</text>
</comment>
<name>A0A3N2RIV1_LYSEN</name>
<dbReference type="AlphaFoldDB" id="A0A3N2RIV1"/>
<organism evidence="2 3">
    <name type="scientific">Lysobacter enzymogenes</name>
    <dbReference type="NCBI Taxonomy" id="69"/>
    <lineage>
        <taxon>Bacteria</taxon>
        <taxon>Pseudomonadati</taxon>
        <taxon>Pseudomonadota</taxon>
        <taxon>Gammaproteobacteria</taxon>
        <taxon>Lysobacterales</taxon>
        <taxon>Lysobacteraceae</taxon>
        <taxon>Lysobacter</taxon>
    </lineage>
</organism>
<feature type="region of interest" description="Disordered" evidence="1">
    <location>
        <begin position="43"/>
        <end position="66"/>
    </location>
</feature>
<reference evidence="2 3" key="1">
    <citation type="submission" date="2018-10" db="EMBL/GenBank/DDBJ databases">
        <title>The genome of Lysobacter enzymogenes OH11.</title>
        <authorList>
            <person name="Liu F."/>
            <person name="Zhao Y."/>
            <person name="Qian G."/>
            <person name="Chen Y."/>
            <person name="Xu H."/>
        </authorList>
    </citation>
    <scope>NUCLEOTIDE SEQUENCE [LARGE SCALE GENOMIC DNA]</scope>
    <source>
        <strain evidence="2 3">OH11</strain>
    </source>
</reference>
<dbReference type="Pfam" id="PF06940">
    <property type="entry name" value="DUF1287"/>
    <property type="match status" value="1"/>
</dbReference>
<evidence type="ECO:0000256" key="1">
    <source>
        <dbReference type="SAM" id="MobiDB-lite"/>
    </source>
</evidence>
<proteinExistence type="predicted"/>
<dbReference type="Proteomes" id="UP000275910">
    <property type="component" value="Unassembled WGS sequence"/>
</dbReference>
<accession>A0A3N2RIV1</accession>
<dbReference type="InterPro" id="IPR009706">
    <property type="entry name" value="DUF1287"/>
</dbReference>
<sequence length="242" mass="26129">MQAATRPFASAARACAGGASAPRRGALATLLIAALAAGCSQPASPPAARPAADGTPSSAVEPAKPSPPLVAAARAQVGVVRLYDPAYVRLAYPGGDVAPDRGVCTDVVIRALRVQGLDLQQRVHEDMRANFAAYPTLWRASATDRSIDHRRVPNLRRWFERQGWSLPVSADAADYRAGDVVTWDLGRGQTHIGIVSDRRSWDRRRPLILHNIARGTQEEDVLFAYAVTGRYRPQLPPAVARR</sequence>
<dbReference type="EMBL" id="RCTY01000022">
    <property type="protein sequence ID" value="ROU07408.1"/>
    <property type="molecule type" value="Genomic_DNA"/>
</dbReference>
<protein>
    <submittedName>
        <fullName evidence="2">DUF1287 domain-containing protein</fullName>
    </submittedName>
</protein>